<name>A0ABZ2IQV6_9BACT</name>
<dbReference type="PROSITE" id="PS50943">
    <property type="entry name" value="HTH_CROC1"/>
    <property type="match status" value="1"/>
</dbReference>
<feature type="transmembrane region" description="Helical" evidence="2">
    <location>
        <begin position="114"/>
        <end position="135"/>
    </location>
</feature>
<dbReference type="InterPro" id="IPR025194">
    <property type="entry name" value="RodZ-like_C"/>
</dbReference>
<gene>
    <name evidence="4" type="ORF">V8V93_11160</name>
</gene>
<dbReference type="PANTHER" id="PTHR34475:SF1">
    <property type="entry name" value="CYTOSKELETON PROTEIN RODZ"/>
    <property type="match status" value="1"/>
</dbReference>
<organism evidence="4 5">
    <name type="scientific">Pseudodesulfovibrio methanolicus</name>
    <dbReference type="NCBI Taxonomy" id="3126690"/>
    <lineage>
        <taxon>Bacteria</taxon>
        <taxon>Pseudomonadati</taxon>
        <taxon>Thermodesulfobacteriota</taxon>
        <taxon>Desulfovibrionia</taxon>
        <taxon>Desulfovibrionales</taxon>
        <taxon>Desulfovibrionaceae</taxon>
    </lineage>
</organism>
<dbReference type="Gene3D" id="1.10.260.40">
    <property type="entry name" value="lambda repressor-like DNA-binding domains"/>
    <property type="match status" value="1"/>
</dbReference>
<evidence type="ECO:0000313" key="4">
    <source>
        <dbReference type="EMBL" id="WWX21008.1"/>
    </source>
</evidence>
<feature type="compositionally biased region" description="Low complexity" evidence="1">
    <location>
        <begin position="212"/>
        <end position="229"/>
    </location>
</feature>
<evidence type="ECO:0000256" key="1">
    <source>
        <dbReference type="SAM" id="MobiDB-lite"/>
    </source>
</evidence>
<evidence type="ECO:0000313" key="5">
    <source>
        <dbReference type="Proteomes" id="UP001385389"/>
    </source>
</evidence>
<dbReference type="InterPro" id="IPR050400">
    <property type="entry name" value="Bact_Cytoskel_RodZ"/>
</dbReference>
<evidence type="ECO:0000259" key="3">
    <source>
        <dbReference type="PROSITE" id="PS50943"/>
    </source>
</evidence>
<feature type="region of interest" description="Disordered" evidence="1">
    <location>
        <begin position="141"/>
        <end position="229"/>
    </location>
</feature>
<dbReference type="Pfam" id="PF13413">
    <property type="entry name" value="HTH_25"/>
    <property type="match status" value="1"/>
</dbReference>
<feature type="domain" description="HTH cro/C1-type" evidence="3">
    <location>
        <begin position="10"/>
        <end position="70"/>
    </location>
</feature>
<proteinExistence type="predicted"/>
<sequence length="333" mass="35390">MTFQELGETLQREREAKGLTIKAVMEATKISRVILLALESGDRSALPHPVYTKGFVKSYARLLGLDPDELSMVVDREYQMEQPDAGDLSYDVAPNAEKAFQDNDMGSARRRRSVWPTILIVLALAGAAVILVLNLNKAKLPGSSAPASVPAEQSVEPAEPAPAAPEAVAPEAAPSEDQAAPEVVPAEEQGGLEETGQAPAAEPAPAEPAPAPAEAAPAQEKAAASVPVPAPAEAVDEEAAITQEGAPTEPKYDHVVIIRATTNKGCWIGVWRGEETKMARDFVLRKGEPLRLMFNSPRRIRIGNVSGVTVTYNGKPYALDATKGNIQTLTFGM</sequence>
<dbReference type="InterPro" id="IPR010982">
    <property type="entry name" value="Lambda_DNA-bd_dom_sf"/>
</dbReference>
<dbReference type="Proteomes" id="UP001385389">
    <property type="component" value="Chromosome"/>
</dbReference>
<dbReference type="InterPro" id="IPR001387">
    <property type="entry name" value="Cro/C1-type_HTH"/>
</dbReference>
<dbReference type="CDD" id="cd00093">
    <property type="entry name" value="HTH_XRE"/>
    <property type="match status" value="1"/>
</dbReference>
<protein>
    <submittedName>
        <fullName evidence="4">RodZ domain-containing protein</fullName>
    </submittedName>
</protein>
<reference evidence="4 5" key="1">
    <citation type="submission" date="2024-03" db="EMBL/GenBank/DDBJ databases">
        <title>Phenotype and Genome Characterization of a Sulfate-Reducing Bacterium Pseudodesulfovibrio sp. strain 5S69, isolated from Petroleum Reservoir in Tatarstan (Russia).</title>
        <authorList>
            <person name="Bidzhieva S.K."/>
            <person name="Kadnikov V."/>
            <person name="Tourova T.P."/>
            <person name="Samigullina S.R."/>
            <person name="Sokolova D.S."/>
            <person name="Poltaraus A.B."/>
            <person name="Avtukh A.N."/>
            <person name="Tereshina V.M."/>
            <person name="Mardanov A.V."/>
            <person name="Nazina T.N."/>
        </authorList>
    </citation>
    <scope>NUCLEOTIDE SEQUENCE [LARGE SCALE GENOMIC DNA]</scope>
    <source>
        <strain evidence="4 5">5S69</strain>
    </source>
</reference>
<evidence type="ECO:0000256" key="2">
    <source>
        <dbReference type="SAM" id="Phobius"/>
    </source>
</evidence>
<feature type="compositionally biased region" description="Low complexity" evidence="1">
    <location>
        <begin position="149"/>
        <end position="158"/>
    </location>
</feature>
<feature type="compositionally biased region" description="Low complexity" evidence="1">
    <location>
        <begin position="164"/>
        <end position="176"/>
    </location>
</feature>
<dbReference type="PANTHER" id="PTHR34475">
    <property type="match status" value="1"/>
</dbReference>
<dbReference type="EMBL" id="CP146609">
    <property type="protein sequence ID" value="WWX21008.1"/>
    <property type="molecule type" value="Genomic_DNA"/>
</dbReference>
<keyword evidence="2" id="KW-1133">Transmembrane helix</keyword>
<dbReference type="Pfam" id="PF13464">
    <property type="entry name" value="RodZ_C"/>
    <property type="match status" value="1"/>
</dbReference>
<dbReference type="SMART" id="SM00530">
    <property type="entry name" value="HTH_XRE"/>
    <property type="match status" value="1"/>
</dbReference>
<keyword evidence="2" id="KW-0472">Membrane</keyword>
<dbReference type="RefSeq" id="WP_338666749.1">
    <property type="nucleotide sequence ID" value="NZ_CP146609.1"/>
</dbReference>
<keyword evidence="5" id="KW-1185">Reference proteome</keyword>
<keyword evidence="2" id="KW-0812">Transmembrane</keyword>
<dbReference type="SUPFAM" id="SSF47413">
    <property type="entry name" value="lambda repressor-like DNA-binding domains"/>
    <property type="match status" value="1"/>
</dbReference>
<accession>A0ABZ2IQV6</accession>